<keyword evidence="2" id="KW-0805">Transcription regulation</keyword>
<organism evidence="7 8">
    <name type="scientific">Absidia repens</name>
    <dbReference type="NCBI Taxonomy" id="90262"/>
    <lineage>
        <taxon>Eukaryota</taxon>
        <taxon>Fungi</taxon>
        <taxon>Fungi incertae sedis</taxon>
        <taxon>Mucoromycota</taxon>
        <taxon>Mucoromycotina</taxon>
        <taxon>Mucoromycetes</taxon>
        <taxon>Mucorales</taxon>
        <taxon>Cunninghamellaceae</taxon>
        <taxon>Absidia</taxon>
    </lineage>
</organism>
<dbReference type="Gene3D" id="2.30.30.140">
    <property type="match status" value="2"/>
</dbReference>
<dbReference type="CDD" id="cd20393">
    <property type="entry name" value="Tudor_SGF29_rpt1"/>
    <property type="match status" value="1"/>
</dbReference>
<dbReference type="OrthoDB" id="10265994at2759"/>
<dbReference type="InterPro" id="IPR037802">
    <property type="entry name" value="SGF29"/>
</dbReference>
<keyword evidence="3" id="KW-0804">Transcription</keyword>
<feature type="domain" description="SGF29 C-terminal" evidence="6">
    <location>
        <begin position="132"/>
        <end position="271"/>
    </location>
</feature>
<gene>
    <name evidence="7" type="ORF">BCR42DRAFT_402223</name>
</gene>
<dbReference type="InterPro" id="IPR047288">
    <property type="entry name" value="Tudor_SGF29_rpt1"/>
</dbReference>
<dbReference type="STRING" id="90262.A0A1X2IZH0"/>
<dbReference type="PROSITE" id="PS51518">
    <property type="entry name" value="SGF29_C"/>
    <property type="match status" value="1"/>
</dbReference>
<evidence type="ECO:0000256" key="4">
    <source>
        <dbReference type="ARBA" id="ARBA00023242"/>
    </source>
</evidence>
<reference evidence="7 8" key="1">
    <citation type="submission" date="2016-07" db="EMBL/GenBank/DDBJ databases">
        <title>Pervasive Adenine N6-methylation of Active Genes in Fungi.</title>
        <authorList>
            <consortium name="DOE Joint Genome Institute"/>
            <person name="Mondo S.J."/>
            <person name="Dannebaum R.O."/>
            <person name="Kuo R.C."/>
            <person name="Labutti K."/>
            <person name="Haridas S."/>
            <person name="Kuo A."/>
            <person name="Salamov A."/>
            <person name="Ahrendt S.R."/>
            <person name="Lipzen A."/>
            <person name="Sullivan W."/>
            <person name="Andreopoulos W.B."/>
            <person name="Clum A."/>
            <person name="Lindquist E."/>
            <person name="Daum C."/>
            <person name="Ramamoorthy G.K."/>
            <person name="Gryganskyi A."/>
            <person name="Culley D."/>
            <person name="Magnuson J.K."/>
            <person name="James T.Y."/>
            <person name="O'Malley M.A."/>
            <person name="Stajich J.E."/>
            <person name="Spatafora J.W."/>
            <person name="Visel A."/>
            <person name="Grigoriev I.V."/>
        </authorList>
    </citation>
    <scope>NUCLEOTIDE SEQUENCE [LARGE SCALE GENOMIC DNA]</scope>
    <source>
        <strain evidence="7 8">NRRL 1336</strain>
    </source>
</reference>
<sequence>MNRKARQTRSATLENSNEELNLWKEICESLMQLELVQNKTTTTISTLNDLRSTVKPEEGITASELAHLKDTYNSGIDLSSEEAKLIQNTIERLTTLTRLQEASELKYQKKKKRKHETQGPAASSSTKKTKSDDGIYPPGAHVAARQLKQKNKTEEWILAVVLEYYADKNKYQVEDVEQDDDGHKQKYMLPPKNVIAVPEPADLENIPESTPGQVVLALYPGTTCFYRATVVRSTSNKNGPVINYQVQFEDDNDEIKTVLNEHVLQIPKGKH</sequence>
<dbReference type="PANTHER" id="PTHR21539:SF0">
    <property type="entry name" value="SAGA-ASSOCIATED FACTOR 29"/>
    <property type="match status" value="1"/>
</dbReference>
<dbReference type="GO" id="GO:0005634">
    <property type="term" value="C:nucleus"/>
    <property type="evidence" value="ECO:0007669"/>
    <property type="project" value="UniProtKB-SubCell"/>
</dbReference>
<protein>
    <submittedName>
        <fullName evidence="7">SGF29 tudor-like domain-domain-containing protein</fullName>
    </submittedName>
</protein>
<keyword evidence="4" id="KW-0539">Nucleus</keyword>
<dbReference type="EMBL" id="MCGE01000002">
    <property type="protein sequence ID" value="ORZ24091.1"/>
    <property type="molecule type" value="Genomic_DNA"/>
</dbReference>
<dbReference type="GO" id="GO:0000124">
    <property type="term" value="C:SAGA complex"/>
    <property type="evidence" value="ECO:0007669"/>
    <property type="project" value="InterPro"/>
</dbReference>
<dbReference type="InterPro" id="IPR010750">
    <property type="entry name" value="SGF29_tudor-like_dom"/>
</dbReference>
<proteinExistence type="predicted"/>
<name>A0A1X2IZH0_9FUNG</name>
<evidence type="ECO:0000313" key="7">
    <source>
        <dbReference type="EMBL" id="ORZ24091.1"/>
    </source>
</evidence>
<evidence type="ECO:0000313" key="8">
    <source>
        <dbReference type="Proteomes" id="UP000193560"/>
    </source>
</evidence>
<comment type="caution">
    <text evidence="7">The sequence shown here is derived from an EMBL/GenBank/DDBJ whole genome shotgun (WGS) entry which is preliminary data.</text>
</comment>
<dbReference type="CDD" id="cd20394">
    <property type="entry name" value="Tudor_SGF29_rpt2"/>
    <property type="match status" value="1"/>
</dbReference>
<evidence type="ECO:0000256" key="1">
    <source>
        <dbReference type="ARBA" id="ARBA00004123"/>
    </source>
</evidence>
<accession>A0A1X2IZH0</accession>
<evidence type="ECO:0000256" key="5">
    <source>
        <dbReference type="SAM" id="MobiDB-lite"/>
    </source>
</evidence>
<evidence type="ECO:0000259" key="6">
    <source>
        <dbReference type="PROSITE" id="PS51518"/>
    </source>
</evidence>
<dbReference type="InterPro" id="IPR047287">
    <property type="entry name" value="Tudor_SGF29_rpt2"/>
</dbReference>
<dbReference type="AlphaFoldDB" id="A0A1X2IZH0"/>
<evidence type="ECO:0000256" key="2">
    <source>
        <dbReference type="ARBA" id="ARBA00023015"/>
    </source>
</evidence>
<evidence type="ECO:0000256" key="3">
    <source>
        <dbReference type="ARBA" id="ARBA00023163"/>
    </source>
</evidence>
<dbReference type="PANTHER" id="PTHR21539">
    <property type="entry name" value="SAGA-ASSOCIATED FACTOR 29"/>
    <property type="match status" value="1"/>
</dbReference>
<dbReference type="Pfam" id="PF07039">
    <property type="entry name" value="SGF29_Tudor"/>
    <property type="match status" value="1"/>
</dbReference>
<keyword evidence="8" id="KW-1185">Reference proteome</keyword>
<dbReference type="Proteomes" id="UP000193560">
    <property type="component" value="Unassembled WGS sequence"/>
</dbReference>
<comment type="subcellular location">
    <subcellularLocation>
        <location evidence="1">Nucleus</location>
    </subcellularLocation>
</comment>
<feature type="region of interest" description="Disordered" evidence="5">
    <location>
        <begin position="107"/>
        <end position="138"/>
    </location>
</feature>